<evidence type="ECO:0000256" key="3">
    <source>
        <dbReference type="ARBA" id="ARBA00022603"/>
    </source>
</evidence>
<dbReference type="EC" id="2.1.1.199" evidence="6"/>
<dbReference type="GO" id="GO:0070475">
    <property type="term" value="P:rRNA base methylation"/>
    <property type="evidence" value="ECO:0007669"/>
    <property type="project" value="UniProtKB-UniRule"/>
</dbReference>
<keyword evidence="6" id="KW-0963">Cytoplasm</keyword>
<dbReference type="InterPro" id="IPR023397">
    <property type="entry name" value="SAM-dep_MeTrfase_MraW_recog"/>
</dbReference>
<evidence type="ECO:0000256" key="4">
    <source>
        <dbReference type="ARBA" id="ARBA00022679"/>
    </source>
</evidence>
<evidence type="ECO:0000313" key="7">
    <source>
        <dbReference type="EMBL" id="MCJ8502619.1"/>
    </source>
</evidence>
<proteinExistence type="inferred from homology"/>
<dbReference type="RefSeq" id="WP_246913680.1">
    <property type="nucleotide sequence ID" value="NZ_JALJRB010000029.1"/>
</dbReference>
<feature type="binding site" evidence="6">
    <location>
        <position position="108"/>
    </location>
    <ligand>
        <name>S-adenosyl-L-methionine</name>
        <dbReference type="ChEBI" id="CHEBI:59789"/>
    </ligand>
</feature>
<dbReference type="Gene3D" id="3.40.50.150">
    <property type="entry name" value="Vaccinia Virus protein VP39"/>
    <property type="match status" value="1"/>
</dbReference>
<reference evidence="7" key="1">
    <citation type="submission" date="2022-04" db="EMBL/GenBank/DDBJ databases">
        <title>Desulfatitalea alkaliphila sp. nov., a novel anaerobic sulfate-reducing bacterium isolated from terrestrial mud volcano, Taman Peninsula, Russia.</title>
        <authorList>
            <person name="Khomyakova M.A."/>
            <person name="Merkel A.Y."/>
            <person name="Slobodkin A.I."/>
        </authorList>
    </citation>
    <scope>NUCLEOTIDE SEQUENCE</scope>
    <source>
        <strain evidence="7">M08but</strain>
    </source>
</reference>
<evidence type="ECO:0000256" key="6">
    <source>
        <dbReference type="HAMAP-Rule" id="MF_01007"/>
    </source>
</evidence>
<dbReference type="PANTHER" id="PTHR11265:SF0">
    <property type="entry name" value="12S RRNA N4-METHYLCYTIDINE METHYLTRANSFERASE"/>
    <property type="match status" value="1"/>
</dbReference>
<dbReference type="InterPro" id="IPR029063">
    <property type="entry name" value="SAM-dependent_MTases_sf"/>
</dbReference>
<dbReference type="NCBIfam" id="TIGR00006">
    <property type="entry name" value="16S rRNA (cytosine(1402)-N(4))-methyltransferase RsmH"/>
    <property type="match status" value="1"/>
</dbReference>
<evidence type="ECO:0000256" key="5">
    <source>
        <dbReference type="ARBA" id="ARBA00022691"/>
    </source>
</evidence>
<dbReference type="AlphaFoldDB" id="A0AA41UKT4"/>
<dbReference type="GO" id="GO:0005737">
    <property type="term" value="C:cytoplasm"/>
    <property type="evidence" value="ECO:0007669"/>
    <property type="project" value="UniProtKB-SubCell"/>
</dbReference>
<dbReference type="InterPro" id="IPR002903">
    <property type="entry name" value="RsmH"/>
</dbReference>
<dbReference type="FunFam" id="1.10.150.170:FF:000003">
    <property type="entry name" value="Ribosomal RNA small subunit methyltransferase H"/>
    <property type="match status" value="1"/>
</dbReference>
<evidence type="ECO:0000256" key="1">
    <source>
        <dbReference type="ARBA" id="ARBA00010396"/>
    </source>
</evidence>
<dbReference type="SUPFAM" id="SSF81799">
    <property type="entry name" value="Putative methyltransferase TM0872, insert domain"/>
    <property type="match status" value="1"/>
</dbReference>
<dbReference type="CDD" id="cd02440">
    <property type="entry name" value="AdoMet_MTases"/>
    <property type="match status" value="1"/>
</dbReference>
<sequence>MAYRHTSAMLNEAIACLNCRPGGIYVDCTLGGAGHAAAICARIAPDGVLVGIDQDEDAIANAREVLRPWQDRLHLMHGNFTELPAYLHQLQIQAVDGILLDLGLSQHQLEASGRGFSFQQDEPLDMRMDVRTATRAADLVNDLGEKELADLFKTYGEERWSRRIARAIVAARQETPVHTTGQLARLVRDAIPGKAVARQKIHPATRVFMALRIAVNQELACLDRFLADAVALLRPGGRICVLSFHSLEDRMVKQRFKALARTCTCPPEWPQCRCERRAVLHLVGKKALRPSPEEVARNPMARSTRLRCAAKAA</sequence>
<dbReference type="PANTHER" id="PTHR11265">
    <property type="entry name" value="S-ADENOSYL-METHYLTRANSFERASE MRAW"/>
    <property type="match status" value="1"/>
</dbReference>
<accession>A0AA41UKT4</accession>
<gene>
    <name evidence="6 7" type="primary">rsmH</name>
    <name evidence="7" type="ORF">MRX98_18740</name>
</gene>
<name>A0AA41UKT4_9BACT</name>
<comment type="caution">
    <text evidence="7">The sequence shown here is derived from an EMBL/GenBank/DDBJ whole genome shotgun (WGS) entry which is preliminary data.</text>
</comment>
<evidence type="ECO:0000313" key="8">
    <source>
        <dbReference type="Proteomes" id="UP001165427"/>
    </source>
</evidence>
<dbReference type="GO" id="GO:0071424">
    <property type="term" value="F:rRNA (cytosine-N4-)-methyltransferase activity"/>
    <property type="evidence" value="ECO:0007669"/>
    <property type="project" value="UniProtKB-UniRule"/>
</dbReference>
<feature type="binding site" evidence="6">
    <location>
        <begin position="33"/>
        <end position="35"/>
    </location>
    <ligand>
        <name>S-adenosyl-L-methionine</name>
        <dbReference type="ChEBI" id="CHEBI:59789"/>
    </ligand>
</feature>
<feature type="binding site" evidence="6">
    <location>
        <position position="101"/>
    </location>
    <ligand>
        <name>S-adenosyl-L-methionine</name>
        <dbReference type="ChEBI" id="CHEBI:59789"/>
    </ligand>
</feature>
<dbReference type="Pfam" id="PF01795">
    <property type="entry name" value="Methyltransf_5"/>
    <property type="match status" value="1"/>
</dbReference>
<evidence type="ECO:0000256" key="2">
    <source>
        <dbReference type="ARBA" id="ARBA00022552"/>
    </source>
</evidence>
<comment type="similarity">
    <text evidence="1 6">Belongs to the methyltransferase superfamily. RsmH family.</text>
</comment>
<keyword evidence="5 6" id="KW-0949">S-adenosyl-L-methionine</keyword>
<keyword evidence="2 6" id="KW-0698">rRNA processing</keyword>
<dbReference type="HAMAP" id="MF_01007">
    <property type="entry name" value="16SrRNA_methyltr_H"/>
    <property type="match status" value="1"/>
</dbReference>
<comment type="subcellular location">
    <subcellularLocation>
        <location evidence="6">Cytoplasm</location>
    </subcellularLocation>
</comment>
<dbReference type="SUPFAM" id="SSF53335">
    <property type="entry name" value="S-adenosyl-L-methionine-dependent methyltransferases"/>
    <property type="match status" value="1"/>
</dbReference>
<comment type="catalytic activity">
    <reaction evidence="6">
        <text>cytidine(1402) in 16S rRNA + S-adenosyl-L-methionine = N(4)-methylcytidine(1402) in 16S rRNA + S-adenosyl-L-homocysteine + H(+)</text>
        <dbReference type="Rhea" id="RHEA:42928"/>
        <dbReference type="Rhea" id="RHEA-COMP:10286"/>
        <dbReference type="Rhea" id="RHEA-COMP:10287"/>
        <dbReference type="ChEBI" id="CHEBI:15378"/>
        <dbReference type="ChEBI" id="CHEBI:57856"/>
        <dbReference type="ChEBI" id="CHEBI:59789"/>
        <dbReference type="ChEBI" id="CHEBI:74506"/>
        <dbReference type="ChEBI" id="CHEBI:82748"/>
        <dbReference type="EC" id="2.1.1.199"/>
    </reaction>
</comment>
<feature type="binding site" evidence="6">
    <location>
        <position position="53"/>
    </location>
    <ligand>
        <name>S-adenosyl-L-methionine</name>
        <dbReference type="ChEBI" id="CHEBI:59789"/>
    </ligand>
</feature>
<keyword evidence="4 6" id="KW-0808">Transferase</keyword>
<dbReference type="PIRSF" id="PIRSF004486">
    <property type="entry name" value="MraW"/>
    <property type="match status" value="1"/>
</dbReference>
<dbReference type="Proteomes" id="UP001165427">
    <property type="component" value="Unassembled WGS sequence"/>
</dbReference>
<dbReference type="Gene3D" id="1.10.150.170">
    <property type="entry name" value="Putative methyltransferase TM0872, insert domain"/>
    <property type="match status" value="1"/>
</dbReference>
<comment type="function">
    <text evidence="6">Specifically methylates the N4 position of cytidine in position 1402 (C1402) of 16S rRNA.</text>
</comment>
<protein>
    <recommendedName>
        <fullName evidence="6">Ribosomal RNA small subunit methyltransferase H</fullName>
        <ecNumber evidence="6">2.1.1.199</ecNumber>
    </recommendedName>
    <alternativeName>
        <fullName evidence="6">16S rRNA m(4)C1402 methyltransferase</fullName>
    </alternativeName>
    <alternativeName>
        <fullName evidence="6">rRNA (cytosine-N(4)-)-methyltransferase RsmH</fullName>
    </alternativeName>
</protein>
<feature type="binding site" evidence="6">
    <location>
        <position position="80"/>
    </location>
    <ligand>
        <name>S-adenosyl-L-methionine</name>
        <dbReference type="ChEBI" id="CHEBI:59789"/>
    </ligand>
</feature>
<keyword evidence="3 6" id="KW-0489">Methyltransferase</keyword>
<organism evidence="7 8">
    <name type="scientific">Desulfatitalea alkaliphila</name>
    <dbReference type="NCBI Taxonomy" id="2929485"/>
    <lineage>
        <taxon>Bacteria</taxon>
        <taxon>Pseudomonadati</taxon>
        <taxon>Thermodesulfobacteriota</taxon>
        <taxon>Desulfobacteria</taxon>
        <taxon>Desulfobacterales</taxon>
        <taxon>Desulfosarcinaceae</taxon>
        <taxon>Desulfatitalea</taxon>
    </lineage>
</organism>
<dbReference type="EMBL" id="JALJRB010000029">
    <property type="protein sequence ID" value="MCJ8502619.1"/>
    <property type="molecule type" value="Genomic_DNA"/>
</dbReference>
<keyword evidence="8" id="KW-1185">Reference proteome</keyword>